<organism evidence="1 2">
    <name type="scientific">Elsinoe batatas</name>
    <dbReference type="NCBI Taxonomy" id="2601811"/>
    <lineage>
        <taxon>Eukaryota</taxon>
        <taxon>Fungi</taxon>
        <taxon>Dikarya</taxon>
        <taxon>Ascomycota</taxon>
        <taxon>Pezizomycotina</taxon>
        <taxon>Dothideomycetes</taxon>
        <taxon>Dothideomycetidae</taxon>
        <taxon>Myriangiales</taxon>
        <taxon>Elsinoaceae</taxon>
        <taxon>Elsinoe</taxon>
    </lineage>
</organism>
<protein>
    <recommendedName>
        <fullName evidence="3">Suppressor of anucleate metulae protein B</fullName>
    </recommendedName>
</protein>
<accession>A0A8K0KYF2</accession>
<dbReference type="Proteomes" id="UP000809789">
    <property type="component" value="Unassembled WGS sequence"/>
</dbReference>
<evidence type="ECO:0000313" key="1">
    <source>
        <dbReference type="EMBL" id="KAG8625565.1"/>
    </source>
</evidence>
<reference evidence="1" key="1">
    <citation type="submission" date="2021-07" db="EMBL/GenBank/DDBJ databases">
        <title>Elsinoe batatas strain:CRI-CJ2 Genome sequencing and assembly.</title>
        <authorList>
            <person name="Huang L."/>
        </authorList>
    </citation>
    <scope>NUCLEOTIDE SEQUENCE</scope>
    <source>
        <strain evidence="1">CRI-CJ2</strain>
    </source>
</reference>
<sequence>MAEPCTSCDKPGSTCCSKCQDCPTAADFNRTTSTWYCGEECRREDAEMHKEECKAAYQRRMLQMISRAAYKVMLEYRKLTFDNPITGAIEEGETAYIIMSSEIKQTEEYGLQYSLPAEFDDLSEEWQDTILLWRMCIVSAVMLAPLLKCITRGLVVSEDSILVHSLDVKDVGRHILVKYDGEPDADEWAHKVVEVRLESEEHFMLDITGSQFGWQELVVPVERYLADRVQEGPREVDSISDFCDALFAKISNDKFFIRLRRYYQKLERLTRNPSLYQPSPIRGPESRDDTAVEVWLDDVVADYVRRMQRVVESCDAEYAEQLRDVEIEEITTKTKSLGVSQ</sequence>
<proteinExistence type="predicted"/>
<gene>
    <name evidence="1" type="ORF">KVT40_005966</name>
</gene>
<keyword evidence="2" id="KW-1185">Reference proteome</keyword>
<name>A0A8K0KYF2_9PEZI</name>
<evidence type="ECO:0000313" key="2">
    <source>
        <dbReference type="Proteomes" id="UP000809789"/>
    </source>
</evidence>
<dbReference type="Gene3D" id="6.10.140.2220">
    <property type="match status" value="1"/>
</dbReference>
<dbReference type="AlphaFoldDB" id="A0A8K0KYF2"/>
<dbReference type="EMBL" id="JAESVG020000007">
    <property type="protein sequence ID" value="KAG8625565.1"/>
    <property type="molecule type" value="Genomic_DNA"/>
</dbReference>
<evidence type="ECO:0008006" key="3">
    <source>
        <dbReference type="Google" id="ProtNLM"/>
    </source>
</evidence>
<dbReference type="OrthoDB" id="3946546at2759"/>
<comment type="caution">
    <text evidence="1">The sequence shown here is derived from an EMBL/GenBank/DDBJ whole genome shotgun (WGS) entry which is preliminary data.</text>
</comment>